<gene>
    <name evidence="1" type="ORF">AT268_28210</name>
</gene>
<evidence type="ECO:0000313" key="2">
    <source>
        <dbReference type="Proteomes" id="UP000075476"/>
    </source>
</evidence>
<proteinExistence type="predicted"/>
<sequence length="43" mass="4502">MGLDPMHTKLAVVGDVNRSGSIVLAATPPLKALGVKKNVWFGI</sequence>
<comment type="caution">
    <text evidence="1">The sequence shown here is derived from an EMBL/GenBank/DDBJ whole genome shotgun (WGS) entry which is preliminary data.</text>
</comment>
<name>A0A9X0MIQ5_BACCE</name>
<evidence type="ECO:0000313" key="1">
    <source>
        <dbReference type="EMBL" id="KXY40049.1"/>
    </source>
</evidence>
<dbReference type="AlphaFoldDB" id="A0A9X0MIQ5"/>
<dbReference type="Proteomes" id="UP000075476">
    <property type="component" value="Unassembled WGS sequence"/>
</dbReference>
<reference evidence="1 2" key="1">
    <citation type="submission" date="2015-12" db="EMBL/GenBank/DDBJ databases">
        <title>Bacillus cereus Group isolate.</title>
        <authorList>
            <person name="Kovac J."/>
        </authorList>
    </citation>
    <scope>NUCLEOTIDE SEQUENCE [LARGE SCALE GENOMIC DNA]</scope>
    <source>
        <strain evidence="1 2">FSL K6-0073</strain>
    </source>
</reference>
<protein>
    <submittedName>
        <fullName evidence="1">Damage repair protein</fullName>
    </submittedName>
</protein>
<accession>A0A9X0MIQ5</accession>
<organism evidence="1 2">
    <name type="scientific">Bacillus cereus</name>
    <dbReference type="NCBI Taxonomy" id="1396"/>
    <lineage>
        <taxon>Bacteria</taxon>
        <taxon>Bacillati</taxon>
        <taxon>Bacillota</taxon>
        <taxon>Bacilli</taxon>
        <taxon>Bacillales</taxon>
        <taxon>Bacillaceae</taxon>
        <taxon>Bacillus</taxon>
        <taxon>Bacillus cereus group</taxon>
    </lineage>
</organism>
<dbReference type="EMBL" id="LOMO01000081">
    <property type="protein sequence ID" value="KXY40049.1"/>
    <property type="molecule type" value="Genomic_DNA"/>
</dbReference>